<feature type="chain" id="PRO_5001615035" description="Lipoprotein" evidence="1">
    <location>
        <begin position="20"/>
        <end position="200"/>
    </location>
</feature>
<evidence type="ECO:0000313" key="2">
    <source>
        <dbReference type="EMBL" id="KCZ97099.1"/>
    </source>
</evidence>
<dbReference type="AlphaFoldDB" id="A0A062V545"/>
<dbReference type="EMBL" id="ARYM01000025">
    <property type="protein sequence ID" value="KCZ97099.1"/>
    <property type="molecule type" value="Genomic_DNA"/>
</dbReference>
<evidence type="ECO:0008006" key="4">
    <source>
        <dbReference type="Google" id="ProtNLM"/>
    </source>
</evidence>
<feature type="signal peptide" evidence="1">
    <location>
        <begin position="1"/>
        <end position="19"/>
    </location>
</feature>
<dbReference type="PATRIC" id="fig|1280954.3.peg.3350"/>
<keyword evidence="3" id="KW-1185">Reference proteome</keyword>
<organism evidence="2 3">
    <name type="scientific">Hyphomonas polymorpha PS728</name>
    <dbReference type="NCBI Taxonomy" id="1280954"/>
    <lineage>
        <taxon>Bacteria</taxon>
        <taxon>Pseudomonadati</taxon>
        <taxon>Pseudomonadota</taxon>
        <taxon>Alphaproteobacteria</taxon>
        <taxon>Hyphomonadales</taxon>
        <taxon>Hyphomonadaceae</taxon>
        <taxon>Hyphomonas</taxon>
    </lineage>
</organism>
<protein>
    <recommendedName>
        <fullName evidence="4">Lipoprotein</fullName>
    </recommendedName>
</protein>
<evidence type="ECO:0000313" key="3">
    <source>
        <dbReference type="Proteomes" id="UP000027100"/>
    </source>
</evidence>
<dbReference type="eggNOG" id="ENOG503284Q">
    <property type="taxonomic scope" value="Bacteria"/>
</dbReference>
<sequence length="200" mass="21778">MLFFGALSGLLVLVAACGAAVPKSDEQSVVPDGFFRVHADVRVKETGEIVKIDYVASCGAIVSSWSFTTSSVTYGMAPHVMLVPTESGELIGVRTPDVCDAQMWWPVKIDGETFQNPPADFLPLIMWYPDADNIDFAIGYLSDKAYESPYAKIELMSSGIAKSNLEEWRAWKKAAGDAFKPVGALPGGLSKEPTLRRRIQ</sequence>
<gene>
    <name evidence="2" type="ORF">HPO_16590</name>
</gene>
<reference evidence="2 3" key="1">
    <citation type="journal article" date="2014" name="Antonie Van Leeuwenhoek">
        <title>Hyphomonas beringensis sp. nov. and Hyphomonas chukchiensis sp. nov., isolated from surface seawater of the Bering Sea and Chukchi Sea.</title>
        <authorList>
            <person name="Li C."/>
            <person name="Lai Q."/>
            <person name="Li G."/>
            <person name="Dong C."/>
            <person name="Wang J."/>
            <person name="Liao Y."/>
            <person name="Shao Z."/>
        </authorList>
    </citation>
    <scope>NUCLEOTIDE SEQUENCE [LARGE SCALE GENOMIC DNA]</scope>
    <source>
        <strain evidence="2 3">PS728</strain>
    </source>
</reference>
<evidence type="ECO:0000256" key="1">
    <source>
        <dbReference type="SAM" id="SignalP"/>
    </source>
</evidence>
<comment type="caution">
    <text evidence="2">The sequence shown here is derived from an EMBL/GenBank/DDBJ whole genome shotgun (WGS) entry which is preliminary data.</text>
</comment>
<keyword evidence="1" id="KW-0732">Signal</keyword>
<accession>A0A062V545</accession>
<dbReference type="Proteomes" id="UP000027100">
    <property type="component" value="Unassembled WGS sequence"/>
</dbReference>
<proteinExistence type="predicted"/>
<name>A0A062V545_9PROT</name>